<organism evidence="2 3">
    <name type="scientific">Streptomyces bullii</name>
    <dbReference type="NCBI Taxonomy" id="349910"/>
    <lineage>
        <taxon>Bacteria</taxon>
        <taxon>Bacillati</taxon>
        <taxon>Actinomycetota</taxon>
        <taxon>Actinomycetes</taxon>
        <taxon>Kitasatosporales</taxon>
        <taxon>Streptomycetaceae</taxon>
        <taxon>Streptomyces</taxon>
    </lineage>
</organism>
<feature type="compositionally biased region" description="Basic and acidic residues" evidence="1">
    <location>
        <begin position="12"/>
        <end position="26"/>
    </location>
</feature>
<sequence>MAFRRSVPQAELRAKLTPEQQARHGTDYQASRGGWLKPTKKPTPAKPKKG</sequence>
<dbReference type="EMBL" id="JBHSNY010000002">
    <property type="protein sequence ID" value="MFC5633649.1"/>
    <property type="molecule type" value="Genomic_DNA"/>
</dbReference>
<proteinExistence type="predicted"/>
<evidence type="ECO:0000313" key="2">
    <source>
        <dbReference type="EMBL" id="MFC5633649.1"/>
    </source>
</evidence>
<dbReference type="Proteomes" id="UP001596154">
    <property type="component" value="Unassembled WGS sequence"/>
</dbReference>
<evidence type="ECO:0000256" key="1">
    <source>
        <dbReference type="SAM" id="MobiDB-lite"/>
    </source>
</evidence>
<feature type="region of interest" description="Disordered" evidence="1">
    <location>
        <begin position="1"/>
        <end position="50"/>
    </location>
</feature>
<gene>
    <name evidence="2" type="ORF">ACFPZJ_07550</name>
</gene>
<protein>
    <submittedName>
        <fullName evidence="2">Uncharacterized protein</fullName>
    </submittedName>
</protein>
<reference evidence="3" key="1">
    <citation type="journal article" date="2019" name="Int. J. Syst. Evol. Microbiol.">
        <title>The Global Catalogue of Microorganisms (GCM) 10K type strain sequencing project: providing services to taxonomists for standard genome sequencing and annotation.</title>
        <authorList>
            <consortium name="The Broad Institute Genomics Platform"/>
            <consortium name="The Broad Institute Genome Sequencing Center for Infectious Disease"/>
            <person name="Wu L."/>
            <person name="Ma J."/>
        </authorList>
    </citation>
    <scope>NUCLEOTIDE SEQUENCE [LARGE SCALE GENOMIC DNA]</scope>
    <source>
        <strain evidence="3">CGMCC 4.7248</strain>
    </source>
</reference>
<comment type="caution">
    <text evidence="2">The sequence shown here is derived from an EMBL/GenBank/DDBJ whole genome shotgun (WGS) entry which is preliminary data.</text>
</comment>
<accession>A0ABW0UL25</accession>
<evidence type="ECO:0000313" key="3">
    <source>
        <dbReference type="Proteomes" id="UP001596154"/>
    </source>
</evidence>
<dbReference type="RefSeq" id="WP_381018857.1">
    <property type="nucleotide sequence ID" value="NZ_JBHSNY010000002.1"/>
</dbReference>
<name>A0ABW0UL25_9ACTN</name>
<keyword evidence="3" id="KW-1185">Reference proteome</keyword>